<dbReference type="SMART" id="SM00529">
    <property type="entry name" value="HTH_DTXR"/>
    <property type="match status" value="1"/>
</dbReference>
<sequence length="243" mass="27568">MQVANVCSHFEPTDTARTALGTLVGMRGLDRTGVLCVFAVRCALSSKSLSVLTIIDERIGYAGPSMEEAVRRGVSVGRLLMNRNSYDELRVELYELMDRLKKERYIPAETLCGLTFCEMQVLRWVYMANQRNEDAKPSDMARHFRITPSAVSQSIKKLESRGYVARTRSDADSRVVRLALTDDGLDVAERIQEKHIAFMNDLFEYVGVDNIEQLTKTLRLMLEFLEQNPSLKRCDRKEGDSCA</sequence>
<dbReference type="PANTHER" id="PTHR42756:SF1">
    <property type="entry name" value="TRANSCRIPTIONAL REPRESSOR OF EMRAB OPERON"/>
    <property type="match status" value="1"/>
</dbReference>
<dbReference type="HOGENOM" id="CLU_1141982_0_0_11"/>
<dbReference type="CDD" id="cd00090">
    <property type="entry name" value="HTH_ARSR"/>
    <property type="match status" value="1"/>
</dbReference>
<dbReference type="InterPro" id="IPR036388">
    <property type="entry name" value="WH-like_DNA-bd_sf"/>
</dbReference>
<accession>K0YLM2</accession>
<dbReference type="InterPro" id="IPR011991">
    <property type="entry name" value="ArsR-like_HTH"/>
</dbReference>
<name>K0YLM2_9ACTN</name>
<dbReference type="InParanoid" id="K0YLM2"/>
<dbReference type="Proteomes" id="UP000006069">
    <property type="component" value="Unassembled WGS sequence"/>
</dbReference>
<dbReference type="GO" id="GO:0046914">
    <property type="term" value="F:transition metal ion binding"/>
    <property type="evidence" value="ECO:0007669"/>
    <property type="project" value="InterPro"/>
</dbReference>
<dbReference type="Pfam" id="PF12802">
    <property type="entry name" value="MarR_2"/>
    <property type="match status" value="1"/>
</dbReference>
<reference evidence="5 6" key="1">
    <citation type="submission" date="2012-08" db="EMBL/GenBank/DDBJ databases">
        <title>The Genome Sequence of Slackia piriformis YIT 12062.</title>
        <authorList>
            <consortium name="The Broad Institute Genome Sequencing Platform"/>
            <person name="Earl A."/>
            <person name="Ward D."/>
            <person name="Feldgarden M."/>
            <person name="Gevers D."/>
            <person name="Morotomi M."/>
            <person name="Walker B."/>
            <person name="Young S.K."/>
            <person name="Zeng Q."/>
            <person name="Gargeya S."/>
            <person name="Fitzgerald M."/>
            <person name="Haas B."/>
            <person name="Abouelleil A."/>
            <person name="Alvarado L."/>
            <person name="Arachchi H.M."/>
            <person name="Berlin A.M."/>
            <person name="Chapman S.B."/>
            <person name="Goldberg J."/>
            <person name="Griggs A."/>
            <person name="Gujja S."/>
            <person name="Hansen M."/>
            <person name="Howarth C."/>
            <person name="Imamovic A."/>
            <person name="Larimer J."/>
            <person name="McCowen C."/>
            <person name="Montmayeur A."/>
            <person name="Murphy C."/>
            <person name="Neiman D."/>
            <person name="Pearson M."/>
            <person name="Priest M."/>
            <person name="Roberts A."/>
            <person name="Saif S."/>
            <person name="Shea T."/>
            <person name="Sisk P."/>
            <person name="Sykes S."/>
            <person name="Wortman J."/>
            <person name="Nusbaum C."/>
            <person name="Birren B."/>
        </authorList>
    </citation>
    <scope>NUCLEOTIDE SEQUENCE [LARGE SCALE GENOMIC DNA]</scope>
    <source>
        <strain evidence="5 6">YIT 12062</strain>
    </source>
</reference>
<organism evidence="5 6">
    <name type="scientific">Slackia piriformis YIT 12062</name>
    <dbReference type="NCBI Taxonomy" id="742818"/>
    <lineage>
        <taxon>Bacteria</taxon>
        <taxon>Bacillati</taxon>
        <taxon>Actinomycetota</taxon>
        <taxon>Coriobacteriia</taxon>
        <taxon>Eggerthellales</taxon>
        <taxon>Eggerthellaceae</taxon>
        <taxon>Slackia</taxon>
    </lineage>
</organism>
<dbReference type="PROSITE" id="PS50995">
    <property type="entry name" value="HTH_MARR_2"/>
    <property type="match status" value="1"/>
</dbReference>
<gene>
    <name evidence="5" type="ORF">HMPREF9451_00861</name>
</gene>
<dbReference type="Gene3D" id="1.10.10.10">
    <property type="entry name" value="Winged helix-like DNA-binding domain superfamily/Winged helix DNA-binding domain"/>
    <property type="match status" value="1"/>
</dbReference>
<keyword evidence="2" id="KW-0238">DNA-binding</keyword>
<evidence type="ECO:0000256" key="2">
    <source>
        <dbReference type="ARBA" id="ARBA00023125"/>
    </source>
</evidence>
<evidence type="ECO:0000256" key="3">
    <source>
        <dbReference type="ARBA" id="ARBA00023163"/>
    </source>
</evidence>
<dbReference type="EMBL" id="ADMD01000006">
    <property type="protein sequence ID" value="EJZ84148.1"/>
    <property type="molecule type" value="Genomic_DNA"/>
</dbReference>
<dbReference type="SMART" id="SM00347">
    <property type="entry name" value="HTH_MARR"/>
    <property type="match status" value="1"/>
</dbReference>
<dbReference type="PRINTS" id="PR00598">
    <property type="entry name" value="HTHMARR"/>
</dbReference>
<dbReference type="eggNOG" id="COG1846">
    <property type="taxonomic scope" value="Bacteria"/>
</dbReference>
<dbReference type="AlphaFoldDB" id="K0YLM2"/>
<evidence type="ECO:0000259" key="4">
    <source>
        <dbReference type="PROSITE" id="PS50995"/>
    </source>
</evidence>
<dbReference type="GO" id="GO:0003700">
    <property type="term" value="F:DNA-binding transcription factor activity"/>
    <property type="evidence" value="ECO:0007669"/>
    <property type="project" value="InterPro"/>
</dbReference>
<proteinExistence type="predicted"/>
<keyword evidence="3" id="KW-0804">Transcription</keyword>
<evidence type="ECO:0000313" key="6">
    <source>
        <dbReference type="Proteomes" id="UP000006069"/>
    </source>
</evidence>
<protein>
    <recommendedName>
        <fullName evidence="4">HTH marR-type domain-containing protein</fullName>
    </recommendedName>
</protein>
<dbReference type="SUPFAM" id="SSF46785">
    <property type="entry name" value="Winged helix' DNA-binding domain"/>
    <property type="match status" value="1"/>
</dbReference>
<dbReference type="InterPro" id="IPR022689">
    <property type="entry name" value="Iron_dep_repressor"/>
</dbReference>
<evidence type="ECO:0000313" key="5">
    <source>
        <dbReference type="EMBL" id="EJZ84148.1"/>
    </source>
</evidence>
<dbReference type="PANTHER" id="PTHR42756">
    <property type="entry name" value="TRANSCRIPTIONAL REGULATOR, MARR"/>
    <property type="match status" value="1"/>
</dbReference>
<dbReference type="InterPro" id="IPR000835">
    <property type="entry name" value="HTH_MarR-typ"/>
</dbReference>
<comment type="caution">
    <text evidence="5">The sequence shown here is derived from an EMBL/GenBank/DDBJ whole genome shotgun (WGS) entry which is preliminary data.</text>
</comment>
<keyword evidence="1" id="KW-0805">Transcription regulation</keyword>
<keyword evidence="6" id="KW-1185">Reference proteome</keyword>
<dbReference type="PATRIC" id="fig|742818.3.peg.913"/>
<evidence type="ECO:0000256" key="1">
    <source>
        <dbReference type="ARBA" id="ARBA00023015"/>
    </source>
</evidence>
<feature type="domain" description="HTH marR-type" evidence="4">
    <location>
        <begin position="86"/>
        <end position="223"/>
    </location>
</feature>
<dbReference type="GO" id="GO:0003677">
    <property type="term" value="F:DNA binding"/>
    <property type="evidence" value="ECO:0007669"/>
    <property type="project" value="UniProtKB-KW"/>
</dbReference>
<dbReference type="InterPro" id="IPR036390">
    <property type="entry name" value="WH_DNA-bd_sf"/>
</dbReference>